<proteinExistence type="predicted"/>
<gene>
    <name evidence="2" type="ORF">FE257_009398</name>
</gene>
<name>A0AAD4CKP8_ASPNN</name>
<comment type="caution">
    <text evidence="2">The sequence shown here is derived from an EMBL/GenBank/DDBJ whole genome shotgun (WGS) entry which is preliminary data.</text>
</comment>
<dbReference type="EMBL" id="VCAU01000053">
    <property type="protein sequence ID" value="KAF9888008.1"/>
    <property type="molecule type" value="Genomic_DNA"/>
</dbReference>
<evidence type="ECO:0000313" key="2">
    <source>
        <dbReference type="EMBL" id="KAF9888008.1"/>
    </source>
</evidence>
<feature type="region of interest" description="Disordered" evidence="1">
    <location>
        <begin position="350"/>
        <end position="373"/>
    </location>
</feature>
<evidence type="ECO:0000313" key="3">
    <source>
        <dbReference type="Proteomes" id="UP001194746"/>
    </source>
</evidence>
<organism evidence="2 3">
    <name type="scientific">Aspergillus nanangensis</name>
    <dbReference type="NCBI Taxonomy" id="2582783"/>
    <lineage>
        <taxon>Eukaryota</taxon>
        <taxon>Fungi</taxon>
        <taxon>Dikarya</taxon>
        <taxon>Ascomycota</taxon>
        <taxon>Pezizomycotina</taxon>
        <taxon>Eurotiomycetes</taxon>
        <taxon>Eurotiomycetidae</taxon>
        <taxon>Eurotiales</taxon>
        <taxon>Aspergillaceae</taxon>
        <taxon>Aspergillus</taxon>
        <taxon>Aspergillus subgen. Circumdati</taxon>
    </lineage>
</organism>
<evidence type="ECO:0000256" key="1">
    <source>
        <dbReference type="SAM" id="MobiDB-lite"/>
    </source>
</evidence>
<reference evidence="2" key="1">
    <citation type="journal article" date="2019" name="Beilstein J. Org. Chem.">
        <title>Nanangenines: drimane sesquiterpenoids as the dominant metabolite cohort of a novel Australian fungus, Aspergillus nanangensis.</title>
        <authorList>
            <person name="Lacey H.J."/>
            <person name="Gilchrist C.L.M."/>
            <person name="Crombie A."/>
            <person name="Kalaitzis J.A."/>
            <person name="Vuong D."/>
            <person name="Rutledge P.J."/>
            <person name="Turner P."/>
            <person name="Pitt J.I."/>
            <person name="Lacey E."/>
            <person name="Chooi Y.H."/>
            <person name="Piggott A.M."/>
        </authorList>
    </citation>
    <scope>NUCLEOTIDE SEQUENCE</scope>
    <source>
        <strain evidence="2">MST-FP2251</strain>
    </source>
</reference>
<accession>A0AAD4CKP8</accession>
<dbReference type="Proteomes" id="UP001194746">
    <property type="component" value="Unassembled WGS sequence"/>
</dbReference>
<keyword evidence="3" id="KW-1185">Reference proteome</keyword>
<protein>
    <submittedName>
        <fullName evidence="2">Uncharacterized protein</fullName>
    </submittedName>
</protein>
<sequence>MSKKVIFLMGAPTLRSLNWDEDKLLNNPISPFYGAEEEPEEECRLDDDTQPVKWRLLQDQFDPNAGQSLDFTTSRNAQFLTARDLTTTGDISRIFPIATEDSALFQFYDHSFAVHETSEISAPGAYTGDSTRESGIWTDSTGTSIAMTDDGEVSEPALPINGPIADIESIPSAAYLNSIIPQTMSVNLIVGIITIRPPRRIVTRQWKKELDLVEVVVGDETRSGFGVTFWLPPTEPRLATNKGCETREGHELRQTLASLRPRDVVLLRMVGLSAFRERVYGQSLRKGITTVELLHRQRVDVTDAGGWYSTKRLRDHLNLAQHQETKNDDLPLVKASKVREWIRHFVGVSPESTGGESRRTKRGLILPPDTQEE</sequence>
<dbReference type="AlphaFoldDB" id="A0AAD4CKP8"/>
<reference evidence="2" key="2">
    <citation type="submission" date="2020-02" db="EMBL/GenBank/DDBJ databases">
        <authorList>
            <person name="Gilchrist C.L.M."/>
            <person name="Chooi Y.-H."/>
        </authorList>
    </citation>
    <scope>NUCLEOTIDE SEQUENCE</scope>
    <source>
        <strain evidence="2">MST-FP2251</strain>
    </source>
</reference>